<organism evidence="2 3">
    <name type="scientific">Channa argus</name>
    <name type="common">Northern snakehead</name>
    <name type="synonym">Ophicephalus argus</name>
    <dbReference type="NCBI Taxonomy" id="215402"/>
    <lineage>
        <taxon>Eukaryota</taxon>
        <taxon>Metazoa</taxon>
        <taxon>Chordata</taxon>
        <taxon>Craniata</taxon>
        <taxon>Vertebrata</taxon>
        <taxon>Euteleostomi</taxon>
        <taxon>Actinopterygii</taxon>
        <taxon>Neopterygii</taxon>
        <taxon>Teleostei</taxon>
        <taxon>Neoteleostei</taxon>
        <taxon>Acanthomorphata</taxon>
        <taxon>Anabantaria</taxon>
        <taxon>Anabantiformes</taxon>
        <taxon>Channoidei</taxon>
        <taxon>Channidae</taxon>
        <taxon>Channa</taxon>
    </lineage>
</organism>
<protein>
    <submittedName>
        <fullName evidence="2">Uncharacterized protein</fullName>
    </submittedName>
</protein>
<reference evidence="2 3" key="1">
    <citation type="submission" date="2019-02" db="EMBL/GenBank/DDBJ databases">
        <title>Opniocepnalus argus genome.</title>
        <authorList>
            <person name="Zhou C."/>
            <person name="Xiao S."/>
        </authorList>
    </citation>
    <scope>NUCLEOTIDE SEQUENCE [LARGE SCALE GENOMIC DNA]</scope>
    <source>
        <strain evidence="2">OARG1902GOOAL</strain>
        <tissue evidence="2">Muscle</tissue>
    </source>
</reference>
<dbReference type="Proteomes" id="UP000503349">
    <property type="component" value="Chromosome 3"/>
</dbReference>
<dbReference type="AlphaFoldDB" id="A0A6G1PCM1"/>
<name>A0A6G1PCM1_CHAAH</name>
<sequence length="53" mass="5941">MTPVGFAKPLLKELEAVSRLLCRITFRVPCFHQALPRPWTSSPSGNSLRSSQE</sequence>
<feature type="compositionally biased region" description="Polar residues" evidence="1">
    <location>
        <begin position="39"/>
        <end position="53"/>
    </location>
</feature>
<feature type="region of interest" description="Disordered" evidence="1">
    <location>
        <begin position="34"/>
        <end position="53"/>
    </location>
</feature>
<proteinExistence type="predicted"/>
<dbReference type="EMBL" id="CM015714">
    <property type="protein sequence ID" value="KAF3687776.1"/>
    <property type="molecule type" value="Genomic_DNA"/>
</dbReference>
<evidence type="ECO:0000256" key="1">
    <source>
        <dbReference type="SAM" id="MobiDB-lite"/>
    </source>
</evidence>
<evidence type="ECO:0000313" key="3">
    <source>
        <dbReference type="Proteomes" id="UP000503349"/>
    </source>
</evidence>
<evidence type="ECO:0000313" key="2">
    <source>
        <dbReference type="EMBL" id="KAF3687776.1"/>
    </source>
</evidence>
<keyword evidence="3" id="KW-1185">Reference proteome</keyword>
<reference evidence="3" key="2">
    <citation type="submission" date="2019-02" db="EMBL/GenBank/DDBJ databases">
        <title>Opniocepnalus argus Var Kimnra genome.</title>
        <authorList>
            <person name="Zhou C."/>
            <person name="Xiao S."/>
        </authorList>
    </citation>
    <scope>NUCLEOTIDE SEQUENCE [LARGE SCALE GENOMIC DNA]</scope>
</reference>
<gene>
    <name evidence="2" type="ORF">EXN66_Car003448</name>
</gene>
<accession>A0A6G1PCM1</accession>